<keyword evidence="4" id="KW-1185">Reference proteome</keyword>
<dbReference type="NCBIfam" id="NF001159">
    <property type="entry name" value="PRK00150.1-3"/>
    <property type="match status" value="1"/>
</dbReference>
<comment type="catalytic activity">
    <reaction evidence="2">
        <text>N-terminal N-formyl-L-methionyl-[peptide] + H2O = N-terminal L-methionyl-[peptide] + formate</text>
        <dbReference type="Rhea" id="RHEA:24420"/>
        <dbReference type="Rhea" id="RHEA-COMP:10639"/>
        <dbReference type="Rhea" id="RHEA-COMP:10640"/>
        <dbReference type="ChEBI" id="CHEBI:15377"/>
        <dbReference type="ChEBI" id="CHEBI:15740"/>
        <dbReference type="ChEBI" id="CHEBI:49298"/>
        <dbReference type="ChEBI" id="CHEBI:64731"/>
        <dbReference type="EC" id="3.5.1.88"/>
    </reaction>
</comment>
<sequence>MAIRSILTYPDPFLKKIPARVKDFGPELQRLIQDMADTMYEAPGVGLAANQIGEDYSLLIFDAEPDPEVRNFKVLANPELLEAEGSFISEDEGCLSVPDFRANVKRHVRIKVSAMDERGEALVLNLEGFEAVIVQHEMDHLRGILFIDHISALKRSLYVKRIAKQLRREAV</sequence>
<dbReference type="GO" id="GO:0006412">
    <property type="term" value="P:translation"/>
    <property type="evidence" value="ECO:0007669"/>
    <property type="project" value="UniProtKB-UniRule"/>
</dbReference>
<evidence type="ECO:0000256" key="2">
    <source>
        <dbReference type="HAMAP-Rule" id="MF_00163"/>
    </source>
</evidence>
<keyword evidence="2 3" id="KW-0378">Hydrolase</keyword>
<dbReference type="EMBL" id="VDMB01000004">
    <property type="protein sequence ID" value="TYT75421.1"/>
    <property type="molecule type" value="Genomic_DNA"/>
</dbReference>
<keyword evidence="2" id="KW-0479">Metal-binding</keyword>
<comment type="cofactor">
    <cofactor evidence="2">
        <name>Fe(2+)</name>
        <dbReference type="ChEBI" id="CHEBI:29033"/>
    </cofactor>
    <text evidence="2">Binds 1 Fe(2+) ion.</text>
</comment>
<dbReference type="Proteomes" id="UP000321899">
    <property type="component" value="Unassembled WGS sequence"/>
</dbReference>
<dbReference type="CDD" id="cd00487">
    <property type="entry name" value="Pep_deformylase"/>
    <property type="match status" value="1"/>
</dbReference>
<feature type="binding site" evidence="2">
    <location>
        <position position="94"/>
    </location>
    <ligand>
        <name>Fe cation</name>
        <dbReference type="ChEBI" id="CHEBI:24875"/>
    </ligand>
</feature>
<accession>A0A5Q4VHE9</accession>
<feature type="binding site" evidence="2">
    <location>
        <position position="136"/>
    </location>
    <ligand>
        <name>Fe cation</name>
        <dbReference type="ChEBI" id="CHEBI:24875"/>
    </ligand>
</feature>
<dbReference type="InterPro" id="IPR036821">
    <property type="entry name" value="Peptide_deformylase_sf"/>
</dbReference>
<keyword evidence="2" id="KW-0408">Iron</keyword>
<dbReference type="GO" id="GO:0046872">
    <property type="term" value="F:metal ion binding"/>
    <property type="evidence" value="ECO:0007669"/>
    <property type="project" value="UniProtKB-KW"/>
</dbReference>
<proteinExistence type="inferred from homology"/>
<feature type="binding site" evidence="2">
    <location>
        <position position="140"/>
    </location>
    <ligand>
        <name>Fe cation</name>
        <dbReference type="ChEBI" id="CHEBI:24875"/>
    </ligand>
</feature>
<dbReference type="RefSeq" id="WP_139446899.1">
    <property type="nucleotide sequence ID" value="NZ_VDMB01000004.1"/>
</dbReference>
<comment type="similarity">
    <text evidence="1 2">Belongs to the polypeptide deformylase family.</text>
</comment>
<dbReference type="GO" id="GO:0042586">
    <property type="term" value="F:peptide deformylase activity"/>
    <property type="evidence" value="ECO:0007669"/>
    <property type="project" value="UniProtKB-UniRule"/>
</dbReference>
<comment type="function">
    <text evidence="2">Removes the formyl group from the N-terminal Met of newly synthesized proteins. Requires at least a dipeptide for an efficient rate of reaction. N-terminal L-methionine is a prerequisite for activity but the enzyme has broad specificity at other positions.</text>
</comment>
<name>A0A5Q4VHE9_9BACT</name>
<dbReference type="Gene3D" id="3.90.45.10">
    <property type="entry name" value="Peptide deformylase"/>
    <property type="match status" value="1"/>
</dbReference>
<dbReference type="NCBIfam" id="TIGR00079">
    <property type="entry name" value="pept_deformyl"/>
    <property type="match status" value="1"/>
</dbReference>
<comment type="caution">
    <text evidence="3">The sequence shown here is derived from an EMBL/GenBank/DDBJ whole genome shotgun (WGS) entry which is preliminary data.</text>
</comment>
<evidence type="ECO:0000313" key="3">
    <source>
        <dbReference type="EMBL" id="TYT75421.1"/>
    </source>
</evidence>
<dbReference type="PANTHER" id="PTHR10458">
    <property type="entry name" value="PEPTIDE DEFORMYLASE"/>
    <property type="match status" value="1"/>
</dbReference>
<protein>
    <recommendedName>
        <fullName evidence="2">Peptide deformylase</fullName>
        <shortName evidence="2">PDF</shortName>
        <ecNumber evidence="2">3.5.1.88</ecNumber>
    </recommendedName>
    <alternativeName>
        <fullName evidence="2">Polypeptide deformylase</fullName>
    </alternativeName>
</protein>
<reference evidence="3 4" key="1">
    <citation type="submission" date="2019-06" db="EMBL/GenBank/DDBJ databases">
        <title>Desulfobotulus mexicanus sp. nov., a novel sulfate-reducing bacterium isolated from the sediment of an alkaline crater lake in Mexico.</title>
        <authorList>
            <person name="Hirschler-Rea A."/>
        </authorList>
    </citation>
    <scope>NUCLEOTIDE SEQUENCE [LARGE SCALE GENOMIC DNA]</scope>
    <source>
        <strain evidence="3 4">PAR22N</strain>
    </source>
</reference>
<dbReference type="PANTHER" id="PTHR10458:SF22">
    <property type="entry name" value="PEPTIDE DEFORMYLASE"/>
    <property type="match status" value="1"/>
</dbReference>
<dbReference type="PRINTS" id="PR01576">
    <property type="entry name" value="PDEFORMYLASE"/>
</dbReference>
<evidence type="ECO:0000256" key="1">
    <source>
        <dbReference type="ARBA" id="ARBA00010759"/>
    </source>
</evidence>
<dbReference type="InterPro" id="IPR023635">
    <property type="entry name" value="Peptide_deformylase"/>
</dbReference>
<evidence type="ECO:0000313" key="4">
    <source>
        <dbReference type="Proteomes" id="UP000321899"/>
    </source>
</evidence>
<dbReference type="AlphaFoldDB" id="A0A5Q4VHE9"/>
<gene>
    <name evidence="2 3" type="primary">def</name>
    <name evidence="3" type="ORF">FIM25_04890</name>
</gene>
<dbReference type="PIRSF" id="PIRSF004749">
    <property type="entry name" value="Pep_def"/>
    <property type="match status" value="1"/>
</dbReference>
<dbReference type="OrthoDB" id="9804313at2"/>
<feature type="active site" evidence="2">
    <location>
        <position position="137"/>
    </location>
</feature>
<dbReference type="SUPFAM" id="SSF56420">
    <property type="entry name" value="Peptide deformylase"/>
    <property type="match status" value="1"/>
</dbReference>
<dbReference type="Pfam" id="PF01327">
    <property type="entry name" value="Pep_deformylase"/>
    <property type="match status" value="1"/>
</dbReference>
<dbReference type="HAMAP" id="MF_00163">
    <property type="entry name" value="Pep_deformylase"/>
    <property type="match status" value="1"/>
</dbReference>
<keyword evidence="2" id="KW-0648">Protein biosynthesis</keyword>
<organism evidence="3 4">
    <name type="scientific">Desulfobotulus mexicanus</name>
    <dbReference type="NCBI Taxonomy" id="2586642"/>
    <lineage>
        <taxon>Bacteria</taxon>
        <taxon>Pseudomonadati</taxon>
        <taxon>Thermodesulfobacteriota</taxon>
        <taxon>Desulfobacteria</taxon>
        <taxon>Desulfobacterales</taxon>
        <taxon>Desulfobacteraceae</taxon>
        <taxon>Desulfobotulus</taxon>
    </lineage>
</organism>
<dbReference type="EC" id="3.5.1.88" evidence="2"/>